<dbReference type="InterPro" id="IPR011978">
    <property type="entry name" value="YgfB-like"/>
</dbReference>
<gene>
    <name evidence="2" type="ORF">CWI83_09985</name>
</gene>
<protein>
    <submittedName>
        <fullName evidence="2">YecA family protein</fullName>
    </submittedName>
</protein>
<evidence type="ECO:0000313" key="3">
    <source>
        <dbReference type="Proteomes" id="UP000288279"/>
    </source>
</evidence>
<dbReference type="AlphaFoldDB" id="A0A432ZCK8"/>
<dbReference type="PANTHER" id="PTHR37528:SF1">
    <property type="entry name" value="UPF0149 PROTEIN YGFB"/>
    <property type="match status" value="1"/>
</dbReference>
<dbReference type="Gene3D" id="1.20.120.740">
    <property type="entry name" value="YgfB uncharacterised protein family UPF0149, PF03695"/>
    <property type="match status" value="1"/>
</dbReference>
<dbReference type="OrthoDB" id="9783391at2"/>
<reference evidence="2 3" key="1">
    <citation type="journal article" date="2011" name="Front. Microbiol.">
        <title>Genomic signatures of strain selection and enhancement in Bacillus atrophaeus var. globigii, a historical biowarfare simulant.</title>
        <authorList>
            <person name="Gibbons H.S."/>
            <person name="Broomall S.M."/>
            <person name="McNew L.A."/>
            <person name="Daligault H."/>
            <person name="Chapman C."/>
            <person name="Bruce D."/>
            <person name="Karavis M."/>
            <person name="Krepps M."/>
            <person name="McGregor P.A."/>
            <person name="Hong C."/>
            <person name="Park K.H."/>
            <person name="Akmal A."/>
            <person name="Feldman A."/>
            <person name="Lin J.S."/>
            <person name="Chang W.E."/>
            <person name="Higgs B.W."/>
            <person name="Demirev P."/>
            <person name="Lindquist J."/>
            <person name="Liem A."/>
            <person name="Fochler E."/>
            <person name="Read T.D."/>
            <person name="Tapia R."/>
            <person name="Johnson S."/>
            <person name="Bishop-Lilly K.A."/>
            <person name="Detter C."/>
            <person name="Han C."/>
            <person name="Sozhamannan S."/>
            <person name="Rosenzweig C.N."/>
            <person name="Skowronski E.W."/>
        </authorList>
    </citation>
    <scope>NUCLEOTIDE SEQUENCE [LARGE SCALE GENOMIC DNA]</scope>
    <source>
        <strain evidence="2 3">PIT1</strain>
    </source>
</reference>
<evidence type="ECO:0000256" key="1">
    <source>
        <dbReference type="ARBA" id="ARBA00038308"/>
    </source>
</evidence>
<accession>A0A432ZCK8</accession>
<sequence length="195" mass="21661">MVDESGGSLNQFNYDRLNEYFEQQDILASAAEIHGILSGMIAGGASTSGDEWLLLVSDLIHEGQSFKPDCKERLKELAEIIRTAMQDPDMGYSLLLPHDNVPLHERLQGLVGWVQSFLVGFGVNQTNMAGLSADLREAIDDMVEIAKLDFNVDDEEDAERAYFEIVEYLRVSALLCFNELGQKGKGKGQPNKVLH</sequence>
<dbReference type="EMBL" id="PIQG01000005">
    <property type="protein sequence ID" value="RUO75695.1"/>
    <property type="molecule type" value="Genomic_DNA"/>
</dbReference>
<dbReference type="Proteomes" id="UP000288279">
    <property type="component" value="Unassembled WGS sequence"/>
</dbReference>
<proteinExistence type="inferred from homology"/>
<dbReference type="SUPFAM" id="SSF101327">
    <property type="entry name" value="YgfB-like"/>
    <property type="match status" value="1"/>
</dbReference>
<evidence type="ECO:0000313" key="2">
    <source>
        <dbReference type="EMBL" id="RUO75695.1"/>
    </source>
</evidence>
<dbReference type="InterPro" id="IPR036255">
    <property type="entry name" value="YgfB-like_sf"/>
</dbReference>
<dbReference type="Pfam" id="PF03695">
    <property type="entry name" value="UPF0149"/>
    <property type="match status" value="1"/>
</dbReference>
<dbReference type="GO" id="GO:0005829">
    <property type="term" value="C:cytosol"/>
    <property type="evidence" value="ECO:0007669"/>
    <property type="project" value="TreeGrafter"/>
</dbReference>
<keyword evidence="3" id="KW-1185">Reference proteome</keyword>
<dbReference type="PANTHER" id="PTHR37528">
    <property type="entry name" value="UPF0149 PROTEIN YGFB"/>
    <property type="match status" value="1"/>
</dbReference>
<dbReference type="RefSeq" id="WP_126828587.1">
    <property type="nucleotide sequence ID" value="NZ_PIQG01000005.1"/>
</dbReference>
<comment type="caution">
    <text evidence="2">The sequence shown here is derived from an EMBL/GenBank/DDBJ whole genome shotgun (WGS) entry which is preliminary data.</text>
</comment>
<name>A0A432ZCK8_9GAMM</name>
<comment type="similarity">
    <text evidence="1">Belongs to the UPF0149 family.</text>
</comment>
<organism evidence="2 3">
    <name type="scientific">Pseudidiomarina taiwanensis</name>
    <dbReference type="NCBI Taxonomy" id="337250"/>
    <lineage>
        <taxon>Bacteria</taxon>
        <taxon>Pseudomonadati</taxon>
        <taxon>Pseudomonadota</taxon>
        <taxon>Gammaproteobacteria</taxon>
        <taxon>Alteromonadales</taxon>
        <taxon>Idiomarinaceae</taxon>
        <taxon>Pseudidiomarina</taxon>
    </lineage>
</organism>